<protein>
    <submittedName>
        <fullName evidence="2">Uncharacterized protein</fullName>
    </submittedName>
</protein>
<keyword evidence="1" id="KW-0472">Membrane</keyword>
<organism evidence="2 3">
    <name type="scientific">Rhynocoris fuscipes</name>
    <dbReference type="NCBI Taxonomy" id="488301"/>
    <lineage>
        <taxon>Eukaryota</taxon>
        <taxon>Metazoa</taxon>
        <taxon>Ecdysozoa</taxon>
        <taxon>Arthropoda</taxon>
        <taxon>Hexapoda</taxon>
        <taxon>Insecta</taxon>
        <taxon>Pterygota</taxon>
        <taxon>Neoptera</taxon>
        <taxon>Paraneoptera</taxon>
        <taxon>Hemiptera</taxon>
        <taxon>Heteroptera</taxon>
        <taxon>Panheteroptera</taxon>
        <taxon>Cimicomorpha</taxon>
        <taxon>Reduviidae</taxon>
        <taxon>Harpactorinae</taxon>
        <taxon>Harpactorini</taxon>
        <taxon>Rhynocoris</taxon>
    </lineage>
</organism>
<gene>
    <name evidence="2" type="ORF">O3M35_012911</name>
</gene>
<keyword evidence="3" id="KW-1185">Reference proteome</keyword>
<proteinExistence type="predicted"/>
<accession>A0AAW1CHA3</accession>
<reference evidence="2 3" key="1">
    <citation type="submission" date="2022-12" db="EMBL/GenBank/DDBJ databases">
        <title>Chromosome-level genome assembly of true bugs.</title>
        <authorList>
            <person name="Ma L."/>
            <person name="Li H."/>
        </authorList>
    </citation>
    <scope>NUCLEOTIDE SEQUENCE [LARGE SCALE GENOMIC DNA]</scope>
    <source>
        <strain evidence="2">Lab_2022b</strain>
    </source>
</reference>
<comment type="caution">
    <text evidence="2">The sequence shown here is derived from an EMBL/GenBank/DDBJ whole genome shotgun (WGS) entry which is preliminary data.</text>
</comment>
<dbReference type="EMBL" id="JAPXFL010000043">
    <property type="protein sequence ID" value="KAK9496868.1"/>
    <property type="molecule type" value="Genomic_DNA"/>
</dbReference>
<evidence type="ECO:0000313" key="2">
    <source>
        <dbReference type="EMBL" id="KAK9496868.1"/>
    </source>
</evidence>
<evidence type="ECO:0000313" key="3">
    <source>
        <dbReference type="Proteomes" id="UP001461498"/>
    </source>
</evidence>
<keyword evidence="1" id="KW-1133">Transmembrane helix</keyword>
<dbReference type="Proteomes" id="UP001461498">
    <property type="component" value="Unassembled WGS sequence"/>
</dbReference>
<evidence type="ECO:0000256" key="1">
    <source>
        <dbReference type="SAM" id="Phobius"/>
    </source>
</evidence>
<name>A0AAW1CHA3_9HEMI</name>
<sequence length="163" mass="17687">MLDGSETAGFVVALASICIIVLAVIAVYLRKKLTTQYGLDIKFSCCDKGPSSGNEVSTLGEAFSVSEIESSTDSDEEVLNKFKNSVPFRQNSTNFNHFNIVVMGEDPVFDMSEKRTGHDGIGALQLSLAYDQPTRNLTLHLLQGTDMPALPAHIQVRAVLLPP</sequence>
<dbReference type="AlphaFoldDB" id="A0AAW1CHA3"/>
<feature type="transmembrane region" description="Helical" evidence="1">
    <location>
        <begin position="6"/>
        <end position="29"/>
    </location>
</feature>
<keyword evidence="1" id="KW-0812">Transmembrane</keyword>